<accession>A0A1I3HL73</accession>
<feature type="transmembrane region" description="Helical" evidence="1">
    <location>
        <begin position="89"/>
        <end position="110"/>
    </location>
</feature>
<dbReference type="Proteomes" id="UP000198931">
    <property type="component" value="Unassembled WGS sequence"/>
</dbReference>
<evidence type="ECO:0000313" key="3">
    <source>
        <dbReference type="Proteomes" id="UP000198931"/>
    </source>
</evidence>
<organism evidence="2 3">
    <name type="scientific">Halpernia frigidisoli</name>
    <dbReference type="NCBI Taxonomy" id="1125876"/>
    <lineage>
        <taxon>Bacteria</taxon>
        <taxon>Pseudomonadati</taxon>
        <taxon>Bacteroidota</taxon>
        <taxon>Flavobacteriia</taxon>
        <taxon>Flavobacteriales</taxon>
        <taxon>Weeksellaceae</taxon>
        <taxon>Chryseobacterium group</taxon>
        <taxon>Halpernia</taxon>
    </lineage>
</organism>
<keyword evidence="3" id="KW-1185">Reference proteome</keyword>
<gene>
    <name evidence="2" type="ORF">SAMN05443292_2274</name>
</gene>
<name>A0A1I3HL73_9FLAO</name>
<keyword evidence="1" id="KW-1133">Transmembrane helix</keyword>
<reference evidence="2 3" key="1">
    <citation type="submission" date="2016-10" db="EMBL/GenBank/DDBJ databases">
        <authorList>
            <person name="de Groot N.N."/>
        </authorList>
    </citation>
    <scope>NUCLEOTIDE SEQUENCE [LARGE SCALE GENOMIC DNA]</scope>
    <source>
        <strain evidence="2 3">DSM 26000</strain>
    </source>
</reference>
<dbReference type="EMBL" id="FOQT01000004">
    <property type="protein sequence ID" value="SFI36485.1"/>
    <property type="molecule type" value="Genomic_DNA"/>
</dbReference>
<protein>
    <submittedName>
        <fullName evidence="2">Uncharacterized protein</fullName>
    </submittedName>
</protein>
<keyword evidence="1" id="KW-0812">Transmembrane</keyword>
<sequence length="241" mass="28333">MISKIEENKIRDYLLDKKLPIDILLEVNDHFIIQIKTLEFEKDLSFDDAFKNVKENWRKDLTLSWAGGMDINDSNLLMRRISKNIVKDNIYFALKVTLFGMLFTILMSKFLPQNLFQYLICILVSAIFIYPLIIFIINFKKFNLTRKYDNYTLSLHQHNTALVLSLAVLPVNLIQQVLNHPENFNSFGNFKGFNLDFWNHAFPYLLLIVIFSLASLTIISQIKFLKQLEIVKPFLKYLKPS</sequence>
<evidence type="ECO:0000256" key="1">
    <source>
        <dbReference type="SAM" id="Phobius"/>
    </source>
</evidence>
<feature type="transmembrane region" description="Helical" evidence="1">
    <location>
        <begin position="116"/>
        <end position="139"/>
    </location>
</feature>
<dbReference type="AlphaFoldDB" id="A0A1I3HL73"/>
<dbReference type="RefSeq" id="WP_090080646.1">
    <property type="nucleotide sequence ID" value="NZ_FOQT01000004.1"/>
</dbReference>
<keyword evidence="1" id="KW-0472">Membrane</keyword>
<feature type="transmembrane region" description="Helical" evidence="1">
    <location>
        <begin position="160"/>
        <end position="178"/>
    </location>
</feature>
<feature type="transmembrane region" description="Helical" evidence="1">
    <location>
        <begin position="198"/>
        <end position="219"/>
    </location>
</feature>
<dbReference type="STRING" id="1125876.SAMN05443292_2274"/>
<evidence type="ECO:0000313" key="2">
    <source>
        <dbReference type="EMBL" id="SFI36485.1"/>
    </source>
</evidence>
<proteinExistence type="predicted"/>
<dbReference type="OrthoDB" id="1247773at2"/>